<evidence type="ECO:0000313" key="2">
    <source>
        <dbReference type="EMBL" id="MEZ7515311.1"/>
    </source>
</evidence>
<sequence>MNITTLKSRQDLPKETKAGKMYDQFEKLLSELRKKQLSNKEIITINENVDAINASTLEGSDFAKFIKTSQIQILKCIQKESKIVPQQYYVTLGTIIGMTGIGLPIGVAFGYALGNMGLLGLGLPIGLALGAAFGRSLDKKALENNKQLGLAIKY</sequence>
<evidence type="ECO:0000256" key="1">
    <source>
        <dbReference type="SAM" id="Phobius"/>
    </source>
</evidence>
<name>A0ABV4KEX6_9FLAO</name>
<feature type="transmembrane region" description="Helical" evidence="1">
    <location>
        <begin position="88"/>
        <end position="112"/>
    </location>
</feature>
<dbReference type="EMBL" id="JASMRN010000006">
    <property type="protein sequence ID" value="MEZ7515311.1"/>
    <property type="molecule type" value="Genomic_DNA"/>
</dbReference>
<evidence type="ECO:0008006" key="4">
    <source>
        <dbReference type="Google" id="ProtNLM"/>
    </source>
</evidence>
<reference evidence="2 3" key="1">
    <citation type="submission" date="2023-05" db="EMBL/GenBank/DDBJ databases">
        <title>Adaptations of aquatic viruses from atmosphere-close ecosystems of the Central Arctic Ocean.</title>
        <authorList>
            <person name="Rahlff J."/>
            <person name="Holmfeldt K."/>
        </authorList>
    </citation>
    <scope>NUCLEOTIDE SEQUENCE [LARGE SCALE GENOMIC DNA]</scope>
    <source>
        <strain evidence="2 3">Arc14</strain>
    </source>
</reference>
<gene>
    <name evidence="2" type="ORF">QO192_08455</name>
</gene>
<accession>A0ABV4KEX6</accession>
<keyword evidence="1" id="KW-0472">Membrane</keyword>
<feature type="transmembrane region" description="Helical" evidence="1">
    <location>
        <begin position="118"/>
        <end position="137"/>
    </location>
</feature>
<keyword evidence="1" id="KW-1133">Transmembrane helix</keyword>
<keyword evidence="1" id="KW-0812">Transmembrane</keyword>
<protein>
    <recommendedName>
        <fullName evidence="4">Glycine zipper family protein</fullName>
    </recommendedName>
</protein>
<dbReference type="Proteomes" id="UP001568894">
    <property type="component" value="Unassembled WGS sequence"/>
</dbReference>
<dbReference type="RefSeq" id="WP_371569694.1">
    <property type="nucleotide sequence ID" value="NZ_JASMRN010000006.1"/>
</dbReference>
<keyword evidence="3" id="KW-1185">Reference proteome</keyword>
<comment type="caution">
    <text evidence="2">The sequence shown here is derived from an EMBL/GenBank/DDBJ whole genome shotgun (WGS) entry which is preliminary data.</text>
</comment>
<organism evidence="2 3">
    <name type="scientific">Flavobacterium frigidarium</name>
    <dbReference type="NCBI Taxonomy" id="99286"/>
    <lineage>
        <taxon>Bacteria</taxon>
        <taxon>Pseudomonadati</taxon>
        <taxon>Bacteroidota</taxon>
        <taxon>Flavobacteriia</taxon>
        <taxon>Flavobacteriales</taxon>
        <taxon>Flavobacteriaceae</taxon>
        <taxon>Flavobacterium</taxon>
    </lineage>
</organism>
<proteinExistence type="predicted"/>
<evidence type="ECO:0000313" key="3">
    <source>
        <dbReference type="Proteomes" id="UP001568894"/>
    </source>
</evidence>